<feature type="region of interest" description="Disordered" evidence="6">
    <location>
        <begin position="291"/>
        <end position="365"/>
    </location>
</feature>
<evidence type="ECO:0000256" key="4">
    <source>
        <dbReference type="ARBA" id="ARBA00022833"/>
    </source>
</evidence>
<name>A0AAY4EIZ2_9TELE</name>
<feature type="region of interest" description="Disordered" evidence="6">
    <location>
        <begin position="1241"/>
        <end position="1270"/>
    </location>
</feature>
<sequence length="1851" mass="198257">METGKQGCERMPEPERLVSAPRADGMRVPAPLTAVYVHAMPSQPLTQLPASGQEAAAIALPIPTLCARQSMPLLTFHIAGGVPLQMQGQKPGAAKPKSAGKHVCSECGRDCLKPSVLEKHRRCHTGERPYPCITCGISFKTQSNLYKHRRTQAHARLSSESDRGSLSSNDSLQSPKDTCCSSSSLEGQSQDFGSLDLQDNVPLHKSGTAASLIGHVQEKLGLDTEWASQQDALGEHVQEQKDVSPSVQKEQTSDKADSHTPNADGHLKKLSSDHMASNRHIPLHRQEAKLWDSMSSSRGKSQSHDSTDSGFSDNGEHHWLPSPTSGTHEQSIESLPGSRMEFSEQRVTSNTESDLVGSKTKVSVQEQRKLEERISSIISKNDALMADKHLENVRPRKMVLSKQGSIDLPMPYTYKDSFHFEMKSSSRHTMSWHSPDRKGRPAFYSSVPTQHSDSQDHAPLTRSSSMPFNLGGLRGERAPPHHADSLMLGRRSSAGHLHSLKYGTTSVDQQAPSHRSLVRQGAVDCVPGSDGSPAERGSSTGLNSDYDSSDTTGKKCRRRKAPKFAYEKWYMYGDGAFKKLYSEEKDEHYTLKSRRSFSSLEQPESLESEARQRREPVLLVSTVDVVPPQSKPLPACSSSCLAACPPPANMVQTAEKPGSVISPNGILQSSAVKSAIGPLQHVSCGVIQSFDISSETGTAKERPGDKNPDFAPQHRLSPLPSERKKQRTEEDTTALAKSADIEMKGHGVPCYETRLTGGGMSNGVNQSLASVSSDIIHKADYAAAQRESNRLAKPCQGSPMHHHHPTPRQALEKRHSSPLCAASASSPPGCQISASVPAKSSFLPKYQLKLPHATAGGSEPCLPSTFKQAETIRRQSNFPSTQIFTTCARPGQNDYITSYTTLTRCQPATPSATLLLSQRSAADHLRVTTQNAPLPLLSASSEKGPFGKQASAMEKTPLALSSSAITPSPEMRPAAGLATAVGSQIYTPPAIHIPAPHISALANNQSATSATSATSGVTLSSSRTGSHQQNSTATKTMASHGIVTFTSTSVRSKPGTSTASSQQSSFFSCRASSPGSVGADAPSTRPRRQQEGDILQFSGFPETPAQNTYYVRTADLQIVMQIISDEQLALMEPQIEGADYHAEARARGDGAMNRGQAPSSRGTCSDAGVSMGFSNPSAAAAQVTESSHPKNDQAPLMLCSDSSEHRTNGHVSTQSGSTSALEIKQKLDFKQSGDAHHVQMVEDGADGPADGAAAHNGIQQPSARPTTPSVCESVQGIAGEVLKSGVTCFRDLPPSMSDKVEPQMESAKCLLSRARTSGPCQSVRLPPGPIGSNSSMAEQKLAGEVRISADTSLTTSNQKQTQSTTGEVKFEQIVSVSSEKSCPNQSFKHTPETSQQKAGYTGPAQVSISSMFRECRSHLNPSASKGLLSQTSSVVSTSSHKELVPSELAGQQKLGHVACVSPANEQEVTPGNVLVPISSQNKPLHERSTCNTDQQTHKCKIPARGASTSGAFHQPQQVDGTRGFVASTSHGRSEEQTCCASQRRIIACNAAIEAIQECMQEHSQNLGEPNKVKVNKAFITGPGEGGSHQSPLLQKENGTEKPGQIPKEPESMGSGERNNKQPERRDPRQEPSRDNKRTGHVSCSDVIWTHEQQPPSLLIMEASTIPLTRQPDTSGSNNTQLPTCNEINVPNPSQLPAASSPHHHLPHFNQNQILEPAEHAKCCKKSSEGFSVESGDILHSSHGHMSFSDTTSHGVQGDTHPASCTGEGSVARSANMRRSLSEGPISRHDRVSLEVKTSASVDLPSSQATTSLASPTQACVKAHTSPTGQSCIDDTENSYSSDEEGRLVIEI</sequence>
<feature type="region of interest" description="Disordered" evidence="6">
    <location>
        <begin position="505"/>
        <end position="557"/>
    </location>
</feature>
<feature type="region of interest" description="Disordered" evidence="6">
    <location>
        <begin position="696"/>
        <end position="741"/>
    </location>
</feature>
<dbReference type="RefSeq" id="XP_028853889.1">
    <property type="nucleotide sequence ID" value="XM_028998056.1"/>
</dbReference>
<dbReference type="PANTHER" id="PTHR47166">
    <property type="entry name" value="ZINC FINGER PROTEIN 831"/>
    <property type="match status" value="1"/>
</dbReference>
<feature type="region of interest" description="Disordered" evidence="6">
    <location>
        <begin position="1381"/>
        <end position="1402"/>
    </location>
</feature>
<feature type="compositionally biased region" description="Polar residues" evidence="6">
    <location>
        <begin position="1824"/>
        <end position="1840"/>
    </location>
</feature>
<accession>A0AAY4EIZ2</accession>
<evidence type="ECO:0000313" key="8">
    <source>
        <dbReference type="Ensembl" id="ENSDCDP00010057383.1"/>
    </source>
</evidence>
<feature type="compositionally biased region" description="Polar residues" evidence="6">
    <location>
        <begin position="173"/>
        <end position="192"/>
    </location>
</feature>
<feature type="region of interest" description="Disordered" evidence="6">
    <location>
        <begin position="1012"/>
        <end position="1089"/>
    </location>
</feature>
<feature type="region of interest" description="Disordered" evidence="6">
    <location>
        <begin position="150"/>
        <end position="193"/>
    </location>
</feature>
<reference evidence="8" key="2">
    <citation type="submission" date="2025-08" db="UniProtKB">
        <authorList>
            <consortium name="Ensembl"/>
        </authorList>
    </citation>
    <scope>IDENTIFICATION</scope>
</reference>
<dbReference type="PANTHER" id="PTHR47166:SF1">
    <property type="entry name" value="ZINC FINGER PROTEIN 831"/>
    <property type="match status" value="1"/>
</dbReference>
<dbReference type="Ensembl" id="ENSDCDT00010068063.1">
    <property type="protein sequence ID" value="ENSDCDP00010057383.1"/>
    <property type="gene ID" value="ENSDCDG00010032511.1"/>
</dbReference>
<dbReference type="SMART" id="SM00355">
    <property type="entry name" value="ZnF_C2H2"/>
    <property type="match status" value="2"/>
</dbReference>
<dbReference type="PROSITE" id="PS50157">
    <property type="entry name" value="ZINC_FINGER_C2H2_2"/>
    <property type="match status" value="2"/>
</dbReference>
<feature type="compositionally biased region" description="Polar residues" evidence="6">
    <location>
        <begin position="1209"/>
        <end position="1220"/>
    </location>
</feature>
<keyword evidence="4" id="KW-0862">Zinc</keyword>
<feature type="compositionally biased region" description="Basic and acidic residues" evidence="6">
    <location>
        <begin position="721"/>
        <end position="730"/>
    </location>
</feature>
<evidence type="ECO:0000256" key="1">
    <source>
        <dbReference type="ARBA" id="ARBA00022723"/>
    </source>
</evidence>
<feature type="region of interest" description="Disordered" evidence="6">
    <location>
        <begin position="1149"/>
        <end position="1220"/>
    </location>
</feature>
<protein>
    <recommendedName>
        <fullName evidence="7">C2H2-type domain-containing protein</fullName>
    </recommendedName>
</protein>
<feature type="compositionally biased region" description="Basic and acidic residues" evidence="6">
    <location>
        <begin position="698"/>
        <end position="708"/>
    </location>
</feature>
<dbReference type="Proteomes" id="UP000694580">
    <property type="component" value="Chromosome 12"/>
</dbReference>
<keyword evidence="9" id="KW-1185">Reference proteome</keyword>
<evidence type="ECO:0000256" key="6">
    <source>
        <dbReference type="SAM" id="MobiDB-lite"/>
    </source>
</evidence>
<feature type="compositionally biased region" description="Basic and acidic residues" evidence="6">
    <location>
        <begin position="233"/>
        <end position="242"/>
    </location>
</feature>
<feature type="domain" description="C2H2-type" evidence="7">
    <location>
        <begin position="130"/>
        <end position="159"/>
    </location>
</feature>
<feature type="compositionally biased region" description="Low complexity" evidence="6">
    <location>
        <begin position="1012"/>
        <end position="1022"/>
    </location>
</feature>
<feature type="region of interest" description="Disordered" evidence="6">
    <location>
        <begin position="429"/>
        <end position="486"/>
    </location>
</feature>
<feature type="region of interest" description="Disordered" evidence="6">
    <location>
        <begin position="792"/>
        <end position="822"/>
    </location>
</feature>
<dbReference type="RefSeq" id="XP_028853888.1">
    <property type="nucleotide sequence ID" value="XM_028998055.1"/>
</dbReference>
<evidence type="ECO:0000313" key="9">
    <source>
        <dbReference type="Proteomes" id="UP000694580"/>
    </source>
</evidence>
<dbReference type="FunFam" id="3.30.160.60:FF:000710">
    <property type="entry name" value="Zinc finger protein 768"/>
    <property type="match status" value="1"/>
</dbReference>
<dbReference type="PROSITE" id="PS00028">
    <property type="entry name" value="ZINC_FINGER_C2H2_1"/>
    <property type="match status" value="2"/>
</dbReference>
<keyword evidence="1" id="KW-0479">Metal-binding</keyword>
<dbReference type="GeneID" id="114800554"/>
<feature type="compositionally biased region" description="Polar residues" evidence="6">
    <location>
        <begin position="537"/>
        <end position="551"/>
    </location>
</feature>
<dbReference type="SUPFAM" id="SSF57667">
    <property type="entry name" value="beta-beta-alpha zinc fingers"/>
    <property type="match status" value="1"/>
</dbReference>
<feature type="compositionally biased region" description="Basic and acidic residues" evidence="6">
    <location>
        <begin position="474"/>
        <end position="484"/>
    </location>
</feature>
<dbReference type="GO" id="GO:0008270">
    <property type="term" value="F:zinc ion binding"/>
    <property type="evidence" value="ECO:0007669"/>
    <property type="project" value="UniProtKB-KW"/>
</dbReference>
<feature type="region of interest" description="Disordered" evidence="6">
    <location>
        <begin position="1824"/>
        <end position="1845"/>
    </location>
</feature>
<feature type="compositionally biased region" description="Polar residues" evidence="6">
    <location>
        <begin position="1257"/>
        <end position="1270"/>
    </location>
</feature>
<keyword evidence="3 5" id="KW-0863">Zinc-finger</keyword>
<gene>
    <name evidence="8" type="primary">znf831</name>
</gene>
<feature type="region of interest" description="Disordered" evidence="6">
    <location>
        <begin position="233"/>
        <end position="274"/>
    </location>
</feature>
<feature type="region of interest" description="Disordered" evidence="6">
    <location>
        <begin position="1734"/>
        <end position="1773"/>
    </location>
</feature>
<dbReference type="Gene3D" id="3.30.160.60">
    <property type="entry name" value="Classic Zinc Finger"/>
    <property type="match status" value="2"/>
</dbReference>
<proteinExistence type="predicted"/>
<organism evidence="8 9">
    <name type="scientific">Denticeps clupeoides</name>
    <name type="common">denticle herring</name>
    <dbReference type="NCBI Taxonomy" id="299321"/>
    <lineage>
        <taxon>Eukaryota</taxon>
        <taxon>Metazoa</taxon>
        <taxon>Chordata</taxon>
        <taxon>Craniata</taxon>
        <taxon>Vertebrata</taxon>
        <taxon>Euteleostomi</taxon>
        <taxon>Actinopterygii</taxon>
        <taxon>Neopterygii</taxon>
        <taxon>Teleostei</taxon>
        <taxon>Clupei</taxon>
        <taxon>Clupeiformes</taxon>
        <taxon>Denticipitoidei</taxon>
        <taxon>Denticipitidae</taxon>
        <taxon>Denticeps</taxon>
    </lineage>
</organism>
<dbReference type="GeneTree" id="ENSGT00940000161664"/>
<evidence type="ECO:0000256" key="3">
    <source>
        <dbReference type="ARBA" id="ARBA00022771"/>
    </source>
</evidence>
<reference evidence="8" key="3">
    <citation type="submission" date="2025-09" db="UniProtKB">
        <authorList>
            <consortium name="Ensembl"/>
        </authorList>
    </citation>
    <scope>IDENTIFICATION</scope>
</reference>
<evidence type="ECO:0000256" key="5">
    <source>
        <dbReference type="PROSITE-ProRule" id="PRU00042"/>
    </source>
</evidence>
<feature type="compositionally biased region" description="Low complexity" evidence="6">
    <location>
        <begin position="1054"/>
        <end position="1076"/>
    </location>
</feature>
<evidence type="ECO:0000259" key="7">
    <source>
        <dbReference type="PROSITE" id="PS50157"/>
    </source>
</evidence>
<feature type="region of interest" description="Disordered" evidence="6">
    <location>
        <begin position="1577"/>
        <end position="1641"/>
    </location>
</feature>
<feature type="compositionally biased region" description="Polar residues" evidence="6">
    <location>
        <begin position="322"/>
        <end position="333"/>
    </location>
</feature>
<dbReference type="InterPro" id="IPR036236">
    <property type="entry name" value="Znf_C2H2_sf"/>
</dbReference>
<reference evidence="8 9" key="1">
    <citation type="submission" date="2020-06" db="EMBL/GenBank/DDBJ databases">
        <authorList>
            <consortium name="Wellcome Sanger Institute Data Sharing"/>
        </authorList>
    </citation>
    <scope>NUCLEOTIDE SEQUENCE [LARGE SCALE GENOMIC DNA]</scope>
</reference>
<feature type="compositionally biased region" description="Polar residues" evidence="6">
    <location>
        <begin position="1023"/>
        <end position="1037"/>
    </location>
</feature>
<dbReference type="InterPro" id="IPR013087">
    <property type="entry name" value="Znf_C2H2_type"/>
</dbReference>
<keyword evidence="2" id="KW-0677">Repeat</keyword>
<feature type="compositionally biased region" description="Basic and acidic residues" evidence="6">
    <location>
        <begin position="1617"/>
        <end position="1637"/>
    </location>
</feature>
<evidence type="ECO:0000256" key="2">
    <source>
        <dbReference type="ARBA" id="ARBA00022737"/>
    </source>
</evidence>
<feature type="domain" description="C2H2-type" evidence="7">
    <location>
        <begin position="102"/>
        <end position="129"/>
    </location>
</feature>